<keyword evidence="3" id="KW-0804">Transcription</keyword>
<dbReference type="PROSITE" id="PS01124">
    <property type="entry name" value="HTH_ARAC_FAMILY_2"/>
    <property type="match status" value="1"/>
</dbReference>
<evidence type="ECO:0000256" key="2">
    <source>
        <dbReference type="ARBA" id="ARBA00023125"/>
    </source>
</evidence>
<sequence length="394" mass="44623">MEKGFILPVPQRVGIRLIDWAQGFGYRLYGGILDFMRAGHPLELEFEQPSGSDIKPVKIDKNWKGDGLLVFRYTAEEAKEWRRHKIPVVNLSTEQPPRLAGFPRVTLDNARAGEMAAEHLLNLGLRQFAFLHDSNRLYSRERMEGFRRRLDEAGFPLHVIDIPSSTFPPKIRAKQNLEMAWRQLARLPQPCGLFAKDDIAAVMAIRALREIGLRVPQDVPVLGVADDIVHCLATTPPISSLRFPGKAIGFAAAQLLYRQMSGEKIDPREHLRIPPRGVVVRESTGHVELLDPIVTRALAVIREEAGRQAITAQELCRRVGVSRESLRLRFHETLGRSPKQEVDRQRADLVGEILRRQNWTLERIAQHCGFTGSDELCRFFKRVKGCTAGSWRSG</sequence>
<evidence type="ECO:0000313" key="5">
    <source>
        <dbReference type="EMBL" id="MCW1922659.1"/>
    </source>
</evidence>
<dbReference type="InterPro" id="IPR028082">
    <property type="entry name" value="Peripla_BP_I"/>
</dbReference>
<dbReference type="Pfam" id="PF13377">
    <property type="entry name" value="Peripla_BP_3"/>
    <property type="match status" value="1"/>
</dbReference>
<dbReference type="InterPro" id="IPR009057">
    <property type="entry name" value="Homeodomain-like_sf"/>
</dbReference>
<dbReference type="Proteomes" id="UP001320876">
    <property type="component" value="Unassembled WGS sequence"/>
</dbReference>
<evidence type="ECO:0000256" key="3">
    <source>
        <dbReference type="ARBA" id="ARBA00023163"/>
    </source>
</evidence>
<dbReference type="EMBL" id="JAPDDT010000003">
    <property type="protein sequence ID" value="MCW1922659.1"/>
    <property type="molecule type" value="Genomic_DNA"/>
</dbReference>
<dbReference type="SUPFAM" id="SSF46689">
    <property type="entry name" value="Homeodomain-like"/>
    <property type="match status" value="1"/>
</dbReference>
<dbReference type="SMART" id="SM00342">
    <property type="entry name" value="HTH_ARAC"/>
    <property type="match status" value="1"/>
</dbReference>
<keyword evidence="2" id="KW-0238">DNA-binding</keyword>
<gene>
    <name evidence="5" type="ORF">OKA05_08840</name>
</gene>
<organism evidence="5 6">
    <name type="scientific">Luteolibacter arcticus</name>
    <dbReference type="NCBI Taxonomy" id="1581411"/>
    <lineage>
        <taxon>Bacteria</taxon>
        <taxon>Pseudomonadati</taxon>
        <taxon>Verrucomicrobiota</taxon>
        <taxon>Verrucomicrobiia</taxon>
        <taxon>Verrucomicrobiales</taxon>
        <taxon>Verrucomicrobiaceae</taxon>
        <taxon>Luteolibacter</taxon>
    </lineage>
</organism>
<evidence type="ECO:0000313" key="6">
    <source>
        <dbReference type="Proteomes" id="UP001320876"/>
    </source>
</evidence>
<dbReference type="InterPro" id="IPR018060">
    <property type="entry name" value="HTH_AraC"/>
</dbReference>
<evidence type="ECO:0000259" key="4">
    <source>
        <dbReference type="PROSITE" id="PS01124"/>
    </source>
</evidence>
<dbReference type="PANTHER" id="PTHR30146">
    <property type="entry name" value="LACI-RELATED TRANSCRIPTIONAL REPRESSOR"/>
    <property type="match status" value="1"/>
</dbReference>
<dbReference type="Gene3D" id="3.40.50.2300">
    <property type="match status" value="2"/>
</dbReference>
<reference evidence="5 6" key="1">
    <citation type="submission" date="2022-10" db="EMBL/GenBank/DDBJ databases">
        <title>Luteolibacter arcticus strain CCTCC AB 2014275, whole genome shotgun sequencing project.</title>
        <authorList>
            <person name="Zhao G."/>
            <person name="Shen L."/>
        </authorList>
    </citation>
    <scope>NUCLEOTIDE SEQUENCE [LARGE SCALE GENOMIC DNA]</scope>
    <source>
        <strain evidence="5 6">CCTCC AB 2014275</strain>
    </source>
</reference>
<dbReference type="CDD" id="cd01543">
    <property type="entry name" value="PBP1_XylR"/>
    <property type="match status" value="1"/>
</dbReference>
<accession>A0ABT3GHM6</accession>
<keyword evidence="1" id="KW-0805">Transcription regulation</keyword>
<name>A0ABT3GHM6_9BACT</name>
<dbReference type="RefSeq" id="WP_264486768.1">
    <property type="nucleotide sequence ID" value="NZ_JAPDDT010000003.1"/>
</dbReference>
<feature type="domain" description="HTH araC/xylS-type" evidence="4">
    <location>
        <begin position="295"/>
        <end position="394"/>
    </location>
</feature>
<dbReference type="Pfam" id="PF12833">
    <property type="entry name" value="HTH_18"/>
    <property type="match status" value="1"/>
</dbReference>
<dbReference type="Gene3D" id="1.10.10.60">
    <property type="entry name" value="Homeodomain-like"/>
    <property type="match status" value="1"/>
</dbReference>
<dbReference type="InterPro" id="IPR046335">
    <property type="entry name" value="LacI/GalR-like_sensor"/>
</dbReference>
<evidence type="ECO:0000256" key="1">
    <source>
        <dbReference type="ARBA" id="ARBA00023015"/>
    </source>
</evidence>
<comment type="caution">
    <text evidence="5">The sequence shown here is derived from an EMBL/GenBank/DDBJ whole genome shotgun (WGS) entry which is preliminary data.</text>
</comment>
<dbReference type="PANTHER" id="PTHR30146:SF24">
    <property type="entry name" value="XYLOSE OPERON REGULATORY PROTEIN"/>
    <property type="match status" value="1"/>
</dbReference>
<proteinExistence type="predicted"/>
<keyword evidence="6" id="KW-1185">Reference proteome</keyword>
<protein>
    <submittedName>
        <fullName evidence="5">XylR family transcriptional regulator</fullName>
    </submittedName>
</protein>
<dbReference type="SUPFAM" id="SSF53822">
    <property type="entry name" value="Periplasmic binding protein-like I"/>
    <property type="match status" value="1"/>
</dbReference>